<dbReference type="SMART" id="SM00487">
    <property type="entry name" value="DEXDc"/>
    <property type="match status" value="1"/>
</dbReference>
<evidence type="ECO:0000256" key="1">
    <source>
        <dbReference type="ARBA" id="ARBA00004123"/>
    </source>
</evidence>
<name>A0A1E4TWM6_PACTA</name>
<dbReference type="PROSITE" id="PS51194">
    <property type="entry name" value="HELICASE_CTER"/>
    <property type="match status" value="1"/>
</dbReference>
<dbReference type="InterPro" id="IPR006935">
    <property type="entry name" value="Helicase/UvrB_N"/>
</dbReference>
<feature type="compositionally biased region" description="Acidic residues" evidence="10">
    <location>
        <begin position="7"/>
        <end position="22"/>
    </location>
</feature>
<dbReference type="EC" id="3.6.4.12" evidence="9"/>
<comment type="subunit">
    <text evidence="9">Interacts with the MHF histone-fold complex to form the FANCM-MHF complex.</text>
</comment>
<dbReference type="PANTHER" id="PTHR14025:SF20">
    <property type="entry name" value="FANCONI ANEMIA GROUP M PROTEIN"/>
    <property type="match status" value="1"/>
</dbReference>
<dbReference type="STRING" id="669874.A0A1E4TWM6"/>
<dbReference type="GO" id="GO:0005634">
    <property type="term" value="C:nucleus"/>
    <property type="evidence" value="ECO:0007669"/>
    <property type="project" value="UniProtKB-SubCell"/>
</dbReference>
<feature type="compositionally biased region" description="Basic and acidic residues" evidence="10">
    <location>
        <begin position="819"/>
        <end position="829"/>
    </location>
</feature>
<dbReference type="GO" id="GO:0060543">
    <property type="term" value="P:negative regulation of strand invasion"/>
    <property type="evidence" value="ECO:0007669"/>
    <property type="project" value="EnsemblFungi"/>
</dbReference>
<sequence>MSSVYQDDFEDSFDDDDDDGFNEDELFAEVESRRELALNRQIGLVTHNGVRRENGEVVAASLDENGNQITYQERQQTPISFGDNRHELNEENLQSYLYPTNLEVRDYQFDIVSKSLFKNVLCALPTGLGKTLIASTVMLNFYRWTRNSKIIFMAPTRPLVAQQLKACYGITGIPSHDTAILLDKAKRNRGEIWESKRVFFTTPQVVENDLKTGLVNPKEIVLLVIDEAHRAKGNYAYNNVVKFINRFSKSFRILALTATPASDIDGVQELVDNLSISKVEIRTERSFDTVKYMKRKKIEKITCPLSTEIEELIEMLCIAIKPTLEMANKFQIYEITEPSRINAFAAIEASQKIVRNPTIAEGLKWMYYFLLQLLGVVGQCFRRLNIYGITSFYSYFKEKHTEFTTKWETKKSTNKYSAAFYYHPMVTKLLTRCEEMIEEDKDGLLSHPKFDYMIQELSSFYEEGDKTDSKVIIFTEFRQSALEITTVIENYNINHKSTLKTELKPHIFIGQAREKDRFDEAAFREKAKPKKKGRKTLAQLNVETSKSSIKKKKMIDYRKASRASSSEAAQEQGMNQQQQKELISDFKKGVYNIVVATSIGEEGLDIGEVDLIICFDSTSSPIKNIQRMGRTGRKRDGKVVLLLSSNEENKFDKSMDNYDYIQKQIQTGQMLKYHESDRILPKDIKPVCERKFIEIPEENGELIHAADKDDNDQFLKLATQITTNGRNKKKATTKSKQKAKNDPKQKKLEKRFFMPDNVPTGFQAASALVNRFVAGSKYEFESEGENENQDDSQSKKRSSSPSDADKSYISISELKKRKGPDSEIEKTEPVAETGTVSGVDVATEANNVTVSFIISDDEDELDALLANKTNVSFGVKKNSSDILDMLNLEDESDDFDDELVQIKPRTEKVNNSKTKLSELENHRGHLEHDFGNFKTSAVTINNKRTKLGSTRRCIIREEDNKDKLSAKPCLPQTTSTKPSSIIDQIVNSRKILPDSVVDPQAFKPNDGYLTPNRLQLLYSNYYTSLSVPIGRKFIEPNVKGSVTGGVGHSNKIYRFLETMKHMEPRFLDQDQDQDQHQD</sequence>
<dbReference type="InterPro" id="IPR044749">
    <property type="entry name" value="FANCM_DEXDc"/>
</dbReference>
<protein>
    <recommendedName>
        <fullName evidence="9">ATP-dependent DNA helicase</fullName>
        <ecNumber evidence="9">3.6.4.12</ecNumber>
    </recommendedName>
</protein>
<keyword evidence="3" id="KW-0547">Nucleotide-binding</keyword>
<evidence type="ECO:0000256" key="4">
    <source>
        <dbReference type="ARBA" id="ARBA00022801"/>
    </source>
</evidence>
<evidence type="ECO:0000256" key="10">
    <source>
        <dbReference type="SAM" id="MobiDB-lite"/>
    </source>
</evidence>
<feature type="compositionally biased region" description="Basic residues" evidence="10">
    <location>
        <begin position="726"/>
        <end position="738"/>
    </location>
</feature>
<dbReference type="Gene3D" id="3.40.50.300">
    <property type="entry name" value="P-loop containing nucleotide triphosphate hydrolases"/>
    <property type="match status" value="2"/>
</dbReference>
<keyword evidence="7" id="KW-0539">Nucleus</keyword>
<dbReference type="SUPFAM" id="SSF52540">
    <property type="entry name" value="P-loop containing nucleoside triphosphate hydrolases"/>
    <property type="match status" value="1"/>
</dbReference>
<keyword evidence="5" id="KW-0347">Helicase</keyword>
<evidence type="ECO:0000313" key="13">
    <source>
        <dbReference type="EMBL" id="ODV96078.1"/>
    </source>
</evidence>
<dbReference type="AlphaFoldDB" id="A0A1E4TWM6"/>
<dbReference type="PROSITE" id="PS51192">
    <property type="entry name" value="HELICASE_ATP_BIND_1"/>
    <property type="match status" value="1"/>
</dbReference>
<organism evidence="13 14">
    <name type="scientific">Pachysolen tannophilus NRRL Y-2460</name>
    <dbReference type="NCBI Taxonomy" id="669874"/>
    <lineage>
        <taxon>Eukaryota</taxon>
        <taxon>Fungi</taxon>
        <taxon>Dikarya</taxon>
        <taxon>Ascomycota</taxon>
        <taxon>Saccharomycotina</taxon>
        <taxon>Pichiomycetes</taxon>
        <taxon>Pachysolenaceae</taxon>
        <taxon>Pachysolen</taxon>
    </lineage>
</organism>
<evidence type="ECO:0000256" key="6">
    <source>
        <dbReference type="ARBA" id="ARBA00022840"/>
    </source>
</evidence>
<dbReference type="Pfam" id="PF04851">
    <property type="entry name" value="ResIII"/>
    <property type="match status" value="1"/>
</dbReference>
<dbReference type="Proteomes" id="UP000094236">
    <property type="component" value="Unassembled WGS sequence"/>
</dbReference>
<evidence type="ECO:0000256" key="9">
    <source>
        <dbReference type="RuleBase" id="RU367027"/>
    </source>
</evidence>
<dbReference type="CDD" id="cd18033">
    <property type="entry name" value="DEXDc_FANCM"/>
    <property type="match status" value="1"/>
</dbReference>
<comment type="catalytic activity">
    <reaction evidence="8 9">
        <text>ATP + H2O = ADP + phosphate + H(+)</text>
        <dbReference type="Rhea" id="RHEA:13065"/>
        <dbReference type="ChEBI" id="CHEBI:15377"/>
        <dbReference type="ChEBI" id="CHEBI:15378"/>
        <dbReference type="ChEBI" id="CHEBI:30616"/>
        <dbReference type="ChEBI" id="CHEBI:43474"/>
        <dbReference type="ChEBI" id="CHEBI:456216"/>
        <dbReference type="EC" id="3.6.4.12"/>
    </reaction>
</comment>
<dbReference type="InterPro" id="IPR027417">
    <property type="entry name" value="P-loop_NTPase"/>
</dbReference>
<evidence type="ECO:0000256" key="8">
    <source>
        <dbReference type="ARBA" id="ARBA00047995"/>
    </source>
</evidence>
<feature type="compositionally biased region" description="Basic and acidic residues" evidence="10">
    <location>
        <begin position="739"/>
        <end position="750"/>
    </location>
</feature>
<dbReference type="GO" id="GO:0009378">
    <property type="term" value="F:four-way junction helicase activity"/>
    <property type="evidence" value="ECO:0007669"/>
    <property type="project" value="TreeGrafter"/>
</dbReference>
<comment type="similarity">
    <text evidence="2 9">Belongs to the DEAD box helicase family. DEAH subfamily. FANCM sub-subfamily.</text>
</comment>
<comment type="subcellular location">
    <subcellularLocation>
        <location evidence="1 9">Nucleus</location>
    </subcellularLocation>
</comment>
<feature type="region of interest" description="Disordered" evidence="10">
    <location>
        <begin position="722"/>
        <end position="750"/>
    </location>
</feature>
<evidence type="ECO:0000256" key="2">
    <source>
        <dbReference type="ARBA" id="ARBA00009889"/>
    </source>
</evidence>
<dbReference type="EMBL" id="KV454013">
    <property type="protein sequence ID" value="ODV96078.1"/>
    <property type="molecule type" value="Genomic_DNA"/>
</dbReference>
<dbReference type="InterPro" id="IPR014001">
    <property type="entry name" value="Helicase_ATP-bd"/>
</dbReference>
<dbReference type="GO" id="GO:0043138">
    <property type="term" value="F:3'-5' DNA helicase activity"/>
    <property type="evidence" value="ECO:0007669"/>
    <property type="project" value="EnsemblFungi"/>
</dbReference>
<dbReference type="GO" id="GO:0033677">
    <property type="term" value="F:DNA/RNA helicase activity"/>
    <property type="evidence" value="ECO:0007669"/>
    <property type="project" value="EnsemblFungi"/>
</dbReference>
<evidence type="ECO:0000259" key="11">
    <source>
        <dbReference type="PROSITE" id="PS51192"/>
    </source>
</evidence>
<dbReference type="InterPro" id="IPR039686">
    <property type="entry name" value="FANCM/Mph1-like_ID"/>
</dbReference>
<comment type="function">
    <text evidence="9">ATP-dependent DNA helicase involved in DNA damage repair by homologous recombination and in genome maintenance. Capable of unwinding D-loops. Plays a role in limiting crossover recombinants during mitotic DNA double-strand break (DSB) repair. Component of a FANCM-MHF complex which promotes gene conversion at blocked replication forks, probably by reversal of the stalled fork.</text>
</comment>
<reference evidence="14" key="1">
    <citation type="submission" date="2016-05" db="EMBL/GenBank/DDBJ databases">
        <title>Comparative genomics of biotechnologically important yeasts.</title>
        <authorList>
            <consortium name="DOE Joint Genome Institute"/>
            <person name="Riley R."/>
            <person name="Haridas S."/>
            <person name="Wolfe K.H."/>
            <person name="Lopes M.R."/>
            <person name="Hittinger C.T."/>
            <person name="Goker M."/>
            <person name="Salamov A."/>
            <person name="Wisecaver J."/>
            <person name="Long T.M."/>
            <person name="Aerts A.L."/>
            <person name="Barry K."/>
            <person name="Choi C."/>
            <person name="Clum A."/>
            <person name="Coughlan A.Y."/>
            <person name="Deshpande S."/>
            <person name="Douglass A.P."/>
            <person name="Hanson S.J."/>
            <person name="Klenk H.-P."/>
            <person name="Labutti K."/>
            <person name="Lapidus A."/>
            <person name="Lindquist E."/>
            <person name="Lipzen A."/>
            <person name="Meier-Kolthoff J.P."/>
            <person name="Ohm R.A."/>
            <person name="Otillar R.P."/>
            <person name="Pangilinan J."/>
            <person name="Peng Y."/>
            <person name="Rokas A."/>
            <person name="Rosa C.A."/>
            <person name="Scheuner C."/>
            <person name="Sibirny A.A."/>
            <person name="Slot J.C."/>
            <person name="Stielow J.B."/>
            <person name="Sun H."/>
            <person name="Kurtzman C.P."/>
            <person name="Blackwell M."/>
            <person name="Grigoriev I.V."/>
            <person name="Jeffries T.W."/>
        </authorList>
    </citation>
    <scope>NUCLEOTIDE SEQUENCE [LARGE SCALE GENOMIC DNA]</scope>
    <source>
        <strain evidence="14">NRRL Y-2460</strain>
    </source>
</reference>
<dbReference type="GO" id="GO:0036297">
    <property type="term" value="P:interstrand cross-link repair"/>
    <property type="evidence" value="ECO:0007669"/>
    <property type="project" value="EnsemblFungi"/>
</dbReference>
<accession>A0A1E4TWM6</accession>
<feature type="domain" description="Helicase ATP-binding" evidence="11">
    <location>
        <begin position="111"/>
        <end position="278"/>
    </location>
</feature>
<keyword evidence="4" id="KW-0378">Hydrolase</keyword>
<dbReference type="InterPro" id="IPR001650">
    <property type="entry name" value="Helicase_C-like"/>
</dbReference>
<feature type="region of interest" description="Disordered" evidence="10">
    <location>
        <begin position="1"/>
        <end position="22"/>
    </location>
</feature>
<keyword evidence="6" id="KW-0067">ATP-binding</keyword>
<proteinExistence type="inferred from homology"/>
<dbReference type="GO" id="GO:0016887">
    <property type="term" value="F:ATP hydrolysis activity"/>
    <property type="evidence" value="ECO:0007669"/>
    <property type="project" value="RHEA"/>
</dbReference>
<evidence type="ECO:0000256" key="5">
    <source>
        <dbReference type="ARBA" id="ARBA00022806"/>
    </source>
</evidence>
<feature type="compositionally biased region" description="Low complexity" evidence="10">
    <location>
        <begin position="799"/>
        <end position="810"/>
    </location>
</feature>
<dbReference type="GO" id="GO:0033567">
    <property type="term" value="P:DNA replication, Okazaki fragment processing"/>
    <property type="evidence" value="ECO:0007669"/>
    <property type="project" value="EnsemblFungi"/>
</dbReference>
<dbReference type="GO" id="GO:0045003">
    <property type="term" value="P:double-strand break repair via synthesis-dependent strand annealing"/>
    <property type="evidence" value="ECO:0007669"/>
    <property type="project" value="TreeGrafter"/>
</dbReference>
<dbReference type="PANTHER" id="PTHR14025">
    <property type="entry name" value="FANCONI ANEMIA GROUP M FANCM FAMILY MEMBER"/>
    <property type="match status" value="1"/>
</dbReference>
<evidence type="ECO:0000313" key="14">
    <source>
        <dbReference type="Proteomes" id="UP000094236"/>
    </source>
</evidence>
<feature type="region of interest" description="Disordered" evidence="10">
    <location>
        <begin position="780"/>
        <end position="838"/>
    </location>
</feature>
<dbReference type="GO" id="GO:0007535">
    <property type="term" value="P:donor selection"/>
    <property type="evidence" value="ECO:0007669"/>
    <property type="project" value="EnsemblFungi"/>
</dbReference>
<feature type="compositionally biased region" description="Acidic residues" evidence="10">
    <location>
        <begin position="781"/>
        <end position="790"/>
    </location>
</feature>
<evidence type="ECO:0000256" key="7">
    <source>
        <dbReference type="ARBA" id="ARBA00023242"/>
    </source>
</evidence>
<dbReference type="OrthoDB" id="164902at2759"/>
<dbReference type="FunFam" id="3.40.50.300:FF:000861">
    <property type="entry name" value="Fanconi anemia, complementation group M"/>
    <property type="match status" value="1"/>
</dbReference>
<dbReference type="SMART" id="SM00490">
    <property type="entry name" value="HELICc"/>
    <property type="match status" value="1"/>
</dbReference>
<gene>
    <name evidence="13" type="ORF">PACTADRAFT_49494</name>
</gene>
<feature type="domain" description="Helicase C-terminal" evidence="12">
    <location>
        <begin position="517"/>
        <end position="679"/>
    </location>
</feature>
<dbReference type="GO" id="GO:0070336">
    <property type="term" value="F:flap-structured DNA binding"/>
    <property type="evidence" value="ECO:0007669"/>
    <property type="project" value="EnsemblFungi"/>
</dbReference>
<dbReference type="GO" id="GO:0005524">
    <property type="term" value="F:ATP binding"/>
    <property type="evidence" value="ECO:0007669"/>
    <property type="project" value="UniProtKB-UniRule"/>
</dbReference>
<keyword evidence="14" id="KW-1185">Reference proteome</keyword>
<dbReference type="CDD" id="cd12091">
    <property type="entry name" value="FANCM_ID"/>
    <property type="match status" value="1"/>
</dbReference>
<dbReference type="Pfam" id="PF00271">
    <property type="entry name" value="Helicase_C"/>
    <property type="match status" value="1"/>
</dbReference>
<evidence type="ECO:0000259" key="12">
    <source>
        <dbReference type="PROSITE" id="PS51194"/>
    </source>
</evidence>
<dbReference type="GO" id="GO:0000400">
    <property type="term" value="F:four-way junction DNA binding"/>
    <property type="evidence" value="ECO:0007669"/>
    <property type="project" value="TreeGrafter"/>
</dbReference>
<evidence type="ECO:0000256" key="3">
    <source>
        <dbReference type="ARBA" id="ARBA00022741"/>
    </source>
</evidence>